<dbReference type="STRING" id="52.CMC5_007820"/>
<dbReference type="KEGG" id="ccro:CMC5_007820"/>
<dbReference type="OrthoDB" id="9788221at2"/>
<reference evidence="3 4" key="1">
    <citation type="submission" date="2015-07" db="EMBL/GenBank/DDBJ databases">
        <title>Genome analysis of myxobacterium Chondromyces crocatus Cm c5 reveals a high potential for natural compound synthesis and the genetic basis for the loss of fruiting body formation.</title>
        <authorList>
            <person name="Zaburannyi N."/>
            <person name="Bunk B."/>
            <person name="Maier J."/>
            <person name="Overmann J."/>
            <person name="Mueller R."/>
        </authorList>
    </citation>
    <scope>NUCLEOTIDE SEQUENCE [LARGE SCALE GENOMIC DNA]</scope>
    <source>
        <strain evidence="3 4">Cm c5</strain>
    </source>
</reference>
<dbReference type="PANTHER" id="PTHR13774:SF32">
    <property type="entry name" value="ANTISENSE-ENHANCING SEQUENCE 1"/>
    <property type="match status" value="1"/>
</dbReference>
<dbReference type="Pfam" id="PF02567">
    <property type="entry name" value="PhzC-PhzF"/>
    <property type="match status" value="1"/>
</dbReference>
<proteinExistence type="inferred from homology"/>
<dbReference type="AlphaFoldDB" id="A0A0K1E7L2"/>
<dbReference type="RefSeq" id="WP_050429150.1">
    <property type="nucleotide sequence ID" value="NZ_CP012159.1"/>
</dbReference>
<evidence type="ECO:0000313" key="4">
    <source>
        <dbReference type="Proteomes" id="UP000067626"/>
    </source>
</evidence>
<protein>
    <submittedName>
        <fullName evidence="3">Phenazine biosynthesis protein PhzF</fullName>
    </submittedName>
</protein>
<gene>
    <name evidence="3" type="primary">phzF</name>
    <name evidence="3" type="ORF">CMC5_007820</name>
</gene>
<dbReference type="InterPro" id="IPR003719">
    <property type="entry name" value="Phenazine_PhzF-like"/>
</dbReference>
<dbReference type="NCBIfam" id="TIGR00654">
    <property type="entry name" value="PhzF_family"/>
    <property type="match status" value="1"/>
</dbReference>
<keyword evidence="4" id="KW-1185">Reference proteome</keyword>
<dbReference type="EMBL" id="CP012159">
    <property type="protein sequence ID" value="AKT36662.1"/>
    <property type="molecule type" value="Genomic_DNA"/>
</dbReference>
<feature type="active site" evidence="2">
    <location>
        <position position="47"/>
    </location>
</feature>
<evidence type="ECO:0000256" key="2">
    <source>
        <dbReference type="PIRSR" id="PIRSR016184-1"/>
    </source>
</evidence>
<comment type="similarity">
    <text evidence="1">Belongs to the PhzF family.</text>
</comment>
<dbReference type="Gene3D" id="3.10.310.10">
    <property type="entry name" value="Diaminopimelate Epimerase, Chain A, domain 1"/>
    <property type="match status" value="2"/>
</dbReference>
<dbReference type="GO" id="GO:0016853">
    <property type="term" value="F:isomerase activity"/>
    <property type="evidence" value="ECO:0007669"/>
    <property type="project" value="TreeGrafter"/>
</dbReference>
<evidence type="ECO:0000313" key="3">
    <source>
        <dbReference type="EMBL" id="AKT36662.1"/>
    </source>
</evidence>
<dbReference type="GO" id="GO:0005737">
    <property type="term" value="C:cytoplasm"/>
    <property type="evidence" value="ECO:0007669"/>
    <property type="project" value="TreeGrafter"/>
</dbReference>
<organism evidence="3 4">
    <name type="scientific">Chondromyces crocatus</name>
    <dbReference type="NCBI Taxonomy" id="52"/>
    <lineage>
        <taxon>Bacteria</taxon>
        <taxon>Pseudomonadati</taxon>
        <taxon>Myxococcota</taxon>
        <taxon>Polyangia</taxon>
        <taxon>Polyangiales</taxon>
        <taxon>Polyangiaceae</taxon>
        <taxon>Chondromyces</taxon>
    </lineage>
</organism>
<evidence type="ECO:0000256" key="1">
    <source>
        <dbReference type="ARBA" id="ARBA00008270"/>
    </source>
</evidence>
<dbReference type="PATRIC" id="fig|52.7.peg.844"/>
<accession>A0A0K1E7L2</accession>
<sequence>MPSFDYMTVDVFTSSRFGGNPLAVIPDARGLDPALMQRLAVEFNYSEITFVLPPRDPAHTARVRIFTPTAEIPFAGHPNVGTAFLLGRQGVLFDRPVGDVMHFEEDAGLVEVTVLRETDAIVGARIVAPGALEVGDRIAPKVVASCASLSAEHITTVHHPPVMASVGLPFVLAEVTDLAALGRARPNGNAFVETDTRMPRPEGHLSLFLYARVPSSNGVPRVRARMFAPLDDIQEDPATGSASAALGAYLASLRPEPDLDTHLVIEQGVEMGRPSTIEVHVRKSAGAVRHVAISGRCIPVMVGRIEI</sequence>
<name>A0A0K1E7L2_CHOCO</name>
<dbReference type="SUPFAM" id="SSF54506">
    <property type="entry name" value="Diaminopimelate epimerase-like"/>
    <property type="match status" value="1"/>
</dbReference>
<dbReference type="PIRSF" id="PIRSF016184">
    <property type="entry name" value="PhzC_PhzF"/>
    <property type="match status" value="1"/>
</dbReference>
<dbReference type="Proteomes" id="UP000067626">
    <property type="component" value="Chromosome"/>
</dbReference>
<dbReference type="PANTHER" id="PTHR13774">
    <property type="entry name" value="PHENAZINE BIOSYNTHESIS PROTEIN"/>
    <property type="match status" value="1"/>
</dbReference>